<reference evidence="1" key="2">
    <citation type="submission" date="2021-02" db="EMBL/GenBank/DDBJ databases">
        <title>Aspergillus puulaauensis MK2 genome sequence.</title>
        <authorList>
            <person name="Futagami T."/>
            <person name="Mori K."/>
            <person name="Kadooka C."/>
            <person name="Tanaka T."/>
        </authorList>
    </citation>
    <scope>NUCLEOTIDE SEQUENCE</scope>
    <source>
        <strain evidence="1">MK2</strain>
    </source>
</reference>
<dbReference type="RefSeq" id="XP_041552684.1">
    <property type="nucleotide sequence ID" value="XM_041699617.1"/>
</dbReference>
<name>A0A7R7XFS9_9EURO</name>
<evidence type="ECO:0000313" key="1">
    <source>
        <dbReference type="EMBL" id="BCS20490.1"/>
    </source>
</evidence>
<proteinExistence type="predicted"/>
<evidence type="ECO:0000313" key="2">
    <source>
        <dbReference type="Proteomes" id="UP000654913"/>
    </source>
</evidence>
<sequence>MQVFTPVYSMLIFMKPSLASFMPCMPTLFKVPEWGVVGIFRGAVSGRSLKSGPMFDFGGPHILGPWSVSAGELGMTGLLCALMLGDTALRLNKLGSKSSSLRRFLRSSETTPDWLGSGVEARDAGLSPGLTNSAVFDGVMSIVISSSDTEEAACGRGGGGGVR</sequence>
<reference evidence="1" key="1">
    <citation type="submission" date="2021-01" db="EMBL/GenBank/DDBJ databases">
        <authorList>
            <consortium name="Aspergillus puulaauensis MK2 genome sequencing consortium"/>
            <person name="Kazuki M."/>
            <person name="Futagami T."/>
        </authorList>
    </citation>
    <scope>NUCLEOTIDE SEQUENCE</scope>
    <source>
        <strain evidence="1">MK2</strain>
    </source>
</reference>
<accession>A0A7R7XFS9</accession>
<dbReference type="KEGG" id="apuu:APUU_20922S"/>
<keyword evidence="2" id="KW-1185">Reference proteome</keyword>
<gene>
    <name evidence="1" type="ORF">APUU_20922S</name>
</gene>
<dbReference type="EMBL" id="AP024444">
    <property type="protein sequence ID" value="BCS20490.1"/>
    <property type="molecule type" value="Genomic_DNA"/>
</dbReference>
<organism evidence="1 2">
    <name type="scientific">Aspergillus puulaauensis</name>
    <dbReference type="NCBI Taxonomy" id="1220207"/>
    <lineage>
        <taxon>Eukaryota</taxon>
        <taxon>Fungi</taxon>
        <taxon>Dikarya</taxon>
        <taxon>Ascomycota</taxon>
        <taxon>Pezizomycotina</taxon>
        <taxon>Eurotiomycetes</taxon>
        <taxon>Eurotiomycetidae</taxon>
        <taxon>Eurotiales</taxon>
        <taxon>Aspergillaceae</taxon>
        <taxon>Aspergillus</taxon>
    </lineage>
</organism>
<dbReference type="AlphaFoldDB" id="A0A7R7XFS9"/>
<dbReference type="Proteomes" id="UP000654913">
    <property type="component" value="Chromosome 2"/>
</dbReference>
<protein>
    <submittedName>
        <fullName evidence="1">Uncharacterized protein</fullName>
    </submittedName>
</protein>
<dbReference type="GeneID" id="64970495"/>